<name>A0ABQ0JAG0_9VIBR</name>
<dbReference type="Gene3D" id="3.40.309.10">
    <property type="entry name" value="Aldehyde Dehydrogenase, Chain A, domain 2"/>
    <property type="match status" value="1"/>
</dbReference>
<dbReference type="InterPro" id="IPR016162">
    <property type="entry name" value="Ald_DH_N"/>
</dbReference>
<keyword evidence="3" id="KW-0520">NAD</keyword>
<sequence length="216" mass="23704">MLLPEGKEQAFVDAYCSHYQKLYTNGIDSDNLTGLINKRQFDRVQTLLEHEIAVNSKVVACHSNSISTDRQIMVTHLIVNPKVDSPVMSEEIFGPLLPIITYSTVEQAIAFITARPRPLALYLMSENESLQHKVSTQVHSGGMCINDCVFHLAVDDAPFGGIGESGKGAYHGKEGFLTFSHAKTVMKTDAKAHNVSQLLGPEDNEFKRAVLASLCA</sequence>
<dbReference type="InterPro" id="IPR016163">
    <property type="entry name" value="Ald_DH_C"/>
</dbReference>
<accession>A0ABQ0JAG0</accession>
<dbReference type="SUPFAM" id="SSF53720">
    <property type="entry name" value="ALDH-like"/>
    <property type="match status" value="1"/>
</dbReference>
<dbReference type="InterPro" id="IPR016161">
    <property type="entry name" value="Ald_DH/histidinol_DH"/>
</dbReference>
<keyword evidence="6" id="KW-1185">Reference proteome</keyword>
<reference evidence="6" key="2">
    <citation type="submission" date="2014-09" db="EMBL/GenBank/DDBJ databases">
        <authorList>
            <consortium name="NBRP consortium"/>
            <person name="Sawabe T."/>
            <person name="Meirelles P."/>
            <person name="Nakanishi M."/>
            <person name="Sayaka M."/>
            <person name="Hattori M."/>
            <person name="Ohkuma M."/>
        </authorList>
    </citation>
    <scope>NUCLEOTIDE SEQUENCE [LARGE SCALE GENOMIC DNA]</scope>
    <source>
        <strain evidence="6">JCM 19239</strain>
    </source>
</reference>
<dbReference type="Gene3D" id="3.40.605.10">
    <property type="entry name" value="Aldehyde Dehydrogenase, Chain A, domain 1"/>
    <property type="match status" value="1"/>
</dbReference>
<evidence type="ECO:0000256" key="3">
    <source>
        <dbReference type="ARBA" id="ARBA00023027"/>
    </source>
</evidence>
<reference evidence="6" key="1">
    <citation type="submission" date="2014-09" db="EMBL/GenBank/DDBJ databases">
        <title>Vibrio variabilis JCM 19239. (C206) whole genome shotgun sequence.</title>
        <authorList>
            <person name="Sawabe T."/>
            <person name="Meirelles P."/>
            <person name="Nakanishi M."/>
            <person name="Sayaka M."/>
            <person name="Hattori M."/>
            <person name="Ohkuma M."/>
        </authorList>
    </citation>
    <scope>NUCLEOTIDE SEQUENCE [LARGE SCALE GENOMIC DNA]</scope>
    <source>
        <strain evidence="6">JCM 19239</strain>
    </source>
</reference>
<proteinExistence type="inferred from homology"/>
<evidence type="ECO:0000313" key="6">
    <source>
        <dbReference type="Proteomes" id="UP000029223"/>
    </source>
</evidence>
<dbReference type="PANTHER" id="PTHR43570:SF20">
    <property type="entry name" value="ALDEHYDE DEHYDROGENASE ALDX-RELATED"/>
    <property type="match status" value="1"/>
</dbReference>
<dbReference type="Proteomes" id="UP000029223">
    <property type="component" value="Unassembled WGS sequence"/>
</dbReference>
<dbReference type="EMBL" id="BBMS01000012">
    <property type="protein sequence ID" value="GAL25752.1"/>
    <property type="molecule type" value="Genomic_DNA"/>
</dbReference>
<comment type="similarity">
    <text evidence="1">Belongs to the aldehyde dehydrogenase family.</text>
</comment>
<evidence type="ECO:0000259" key="4">
    <source>
        <dbReference type="Pfam" id="PF00171"/>
    </source>
</evidence>
<evidence type="ECO:0000256" key="1">
    <source>
        <dbReference type="ARBA" id="ARBA00009986"/>
    </source>
</evidence>
<dbReference type="InterPro" id="IPR015590">
    <property type="entry name" value="Aldehyde_DH_dom"/>
</dbReference>
<gene>
    <name evidence="5" type="ORF">JCM19239_4239</name>
</gene>
<dbReference type="EC" id="1.2.1.3" evidence="5"/>
<evidence type="ECO:0000313" key="5">
    <source>
        <dbReference type="EMBL" id="GAL25752.1"/>
    </source>
</evidence>
<dbReference type="PANTHER" id="PTHR43570">
    <property type="entry name" value="ALDEHYDE DEHYDROGENASE"/>
    <property type="match status" value="1"/>
</dbReference>
<dbReference type="GO" id="GO:0004029">
    <property type="term" value="F:aldehyde dehydrogenase (NAD+) activity"/>
    <property type="evidence" value="ECO:0007669"/>
    <property type="project" value="UniProtKB-EC"/>
</dbReference>
<protein>
    <submittedName>
        <fullName evidence="5">Aldehyde dehydrogenase</fullName>
        <ecNumber evidence="5">1.2.1.3</ecNumber>
    </submittedName>
</protein>
<feature type="domain" description="Aldehyde dehydrogenase" evidence="4">
    <location>
        <begin position="3"/>
        <end position="185"/>
    </location>
</feature>
<dbReference type="Pfam" id="PF00171">
    <property type="entry name" value="Aldedh"/>
    <property type="match status" value="1"/>
</dbReference>
<dbReference type="InterPro" id="IPR012394">
    <property type="entry name" value="Aldehyde_DH_NAD(P)"/>
</dbReference>
<evidence type="ECO:0000256" key="2">
    <source>
        <dbReference type="ARBA" id="ARBA00023002"/>
    </source>
</evidence>
<organism evidence="5 6">
    <name type="scientific">Vibrio variabilis</name>
    <dbReference type="NCBI Taxonomy" id="990271"/>
    <lineage>
        <taxon>Bacteria</taxon>
        <taxon>Pseudomonadati</taxon>
        <taxon>Pseudomonadota</taxon>
        <taxon>Gammaproteobacteria</taxon>
        <taxon>Vibrionales</taxon>
        <taxon>Vibrionaceae</taxon>
        <taxon>Vibrio</taxon>
    </lineage>
</organism>
<comment type="caution">
    <text evidence="5">The sequence shown here is derived from an EMBL/GenBank/DDBJ whole genome shotgun (WGS) entry which is preliminary data.</text>
</comment>
<keyword evidence="2 5" id="KW-0560">Oxidoreductase</keyword>